<accession>R0I6H5</accession>
<dbReference type="Proteomes" id="UP000016935">
    <property type="component" value="Unassembled WGS sequence"/>
</dbReference>
<protein>
    <submittedName>
        <fullName evidence="1">Uncharacterized protein</fullName>
    </submittedName>
</protein>
<dbReference type="RefSeq" id="XP_008031209.1">
    <property type="nucleotide sequence ID" value="XM_008033018.1"/>
</dbReference>
<gene>
    <name evidence="1" type="ORF">SETTUDRAFT_24607</name>
</gene>
<dbReference type="EMBL" id="KB908877">
    <property type="protein sequence ID" value="EOA81101.1"/>
    <property type="molecule type" value="Genomic_DNA"/>
</dbReference>
<sequence>MRGAYRDSEEAGVSCEICAPAALNEPASATIARRFSLHENSLQILYEENVFSYAHNWGVYFGPQGVSVDPCNVRPFHKVYHHEGPVHPNPVISDIEVPPMTPAGEWPVASVLYDGEDCSIIGDGAGPPTLKCAQHPGLVFAKNPEYDDGTVICDVHRHHRAYYVEFTGQLRMT</sequence>
<dbReference type="HOGENOM" id="CLU_1548572_0_0_1"/>
<dbReference type="OrthoDB" id="3656653at2759"/>
<evidence type="ECO:0000313" key="2">
    <source>
        <dbReference type="Proteomes" id="UP000016935"/>
    </source>
</evidence>
<name>R0I6H5_EXST2</name>
<dbReference type="GeneID" id="19402807"/>
<dbReference type="AlphaFoldDB" id="R0I6H5"/>
<proteinExistence type="predicted"/>
<dbReference type="STRING" id="671987.R0I6H5"/>
<organism evidence="1 2">
    <name type="scientific">Exserohilum turcicum (strain 28A)</name>
    <name type="common">Northern leaf blight fungus</name>
    <name type="synonym">Setosphaeria turcica</name>
    <dbReference type="NCBI Taxonomy" id="671987"/>
    <lineage>
        <taxon>Eukaryota</taxon>
        <taxon>Fungi</taxon>
        <taxon>Dikarya</taxon>
        <taxon>Ascomycota</taxon>
        <taxon>Pezizomycotina</taxon>
        <taxon>Dothideomycetes</taxon>
        <taxon>Pleosporomycetidae</taxon>
        <taxon>Pleosporales</taxon>
        <taxon>Pleosporineae</taxon>
        <taxon>Pleosporaceae</taxon>
        <taxon>Exserohilum</taxon>
    </lineage>
</organism>
<reference evidence="1 2" key="1">
    <citation type="journal article" date="2012" name="PLoS Pathog.">
        <title>Diverse lifestyles and strategies of plant pathogenesis encoded in the genomes of eighteen Dothideomycetes fungi.</title>
        <authorList>
            <person name="Ohm R.A."/>
            <person name="Feau N."/>
            <person name="Henrissat B."/>
            <person name="Schoch C.L."/>
            <person name="Horwitz B.A."/>
            <person name="Barry K.W."/>
            <person name="Condon B.J."/>
            <person name="Copeland A.C."/>
            <person name="Dhillon B."/>
            <person name="Glaser F."/>
            <person name="Hesse C.N."/>
            <person name="Kosti I."/>
            <person name="LaButti K."/>
            <person name="Lindquist E.A."/>
            <person name="Lucas S."/>
            <person name="Salamov A.A."/>
            <person name="Bradshaw R.E."/>
            <person name="Ciuffetti L."/>
            <person name="Hamelin R.C."/>
            <person name="Kema G.H.J."/>
            <person name="Lawrence C."/>
            <person name="Scott J.A."/>
            <person name="Spatafora J.W."/>
            <person name="Turgeon B.G."/>
            <person name="de Wit P.J.G.M."/>
            <person name="Zhong S."/>
            <person name="Goodwin S.B."/>
            <person name="Grigoriev I.V."/>
        </authorList>
    </citation>
    <scope>NUCLEOTIDE SEQUENCE [LARGE SCALE GENOMIC DNA]</scope>
    <source>
        <strain evidence="2">28A</strain>
    </source>
</reference>
<evidence type="ECO:0000313" key="1">
    <source>
        <dbReference type="EMBL" id="EOA81101.1"/>
    </source>
</evidence>
<reference evidence="1 2" key="2">
    <citation type="journal article" date="2013" name="PLoS Genet.">
        <title>Comparative genome structure, secondary metabolite, and effector coding capacity across Cochliobolus pathogens.</title>
        <authorList>
            <person name="Condon B.J."/>
            <person name="Leng Y."/>
            <person name="Wu D."/>
            <person name="Bushley K.E."/>
            <person name="Ohm R.A."/>
            <person name="Otillar R."/>
            <person name="Martin J."/>
            <person name="Schackwitz W."/>
            <person name="Grimwood J."/>
            <person name="MohdZainudin N."/>
            <person name="Xue C."/>
            <person name="Wang R."/>
            <person name="Manning V.A."/>
            <person name="Dhillon B."/>
            <person name="Tu Z.J."/>
            <person name="Steffenson B.J."/>
            <person name="Salamov A."/>
            <person name="Sun H."/>
            <person name="Lowry S."/>
            <person name="LaButti K."/>
            <person name="Han J."/>
            <person name="Copeland A."/>
            <person name="Lindquist E."/>
            <person name="Barry K."/>
            <person name="Schmutz J."/>
            <person name="Baker S.E."/>
            <person name="Ciuffetti L.M."/>
            <person name="Grigoriev I.V."/>
            <person name="Zhong S."/>
            <person name="Turgeon B.G."/>
        </authorList>
    </citation>
    <scope>NUCLEOTIDE SEQUENCE [LARGE SCALE GENOMIC DNA]</scope>
    <source>
        <strain evidence="2">28A</strain>
    </source>
</reference>
<keyword evidence="2" id="KW-1185">Reference proteome</keyword>